<proteinExistence type="predicted"/>
<dbReference type="Proteomes" id="UP001221757">
    <property type="component" value="Unassembled WGS sequence"/>
</dbReference>
<dbReference type="EMBL" id="JARKIE010000001">
    <property type="protein sequence ID" value="KAJ7710792.1"/>
    <property type="molecule type" value="Genomic_DNA"/>
</dbReference>
<protein>
    <submittedName>
        <fullName evidence="1">Uncharacterized protein</fullName>
    </submittedName>
</protein>
<reference evidence="1" key="1">
    <citation type="submission" date="2023-03" db="EMBL/GenBank/DDBJ databases">
        <title>Massive genome expansion in bonnet fungi (Mycena s.s.) driven by repeated elements and novel gene families across ecological guilds.</title>
        <authorList>
            <consortium name="Lawrence Berkeley National Laboratory"/>
            <person name="Harder C.B."/>
            <person name="Miyauchi S."/>
            <person name="Viragh M."/>
            <person name="Kuo A."/>
            <person name="Thoen E."/>
            <person name="Andreopoulos B."/>
            <person name="Lu D."/>
            <person name="Skrede I."/>
            <person name="Drula E."/>
            <person name="Henrissat B."/>
            <person name="Morin E."/>
            <person name="Kohler A."/>
            <person name="Barry K."/>
            <person name="LaButti K."/>
            <person name="Morin E."/>
            <person name="Salamov A."/>
            <person name="Lipzen A."/>
            <person name="Mereny Z."/>
            <person name="Hegedus B."/>
            <person name="Baldrian P."/>
            <person name="Stursova M."/>
            <person name="Weitz H."/>
            <person name="Taylor A."/>
            <person name="Grigoriev I.V."/>
            <person name="Nagy L.G."/>
            <person name="Martin F."/>
            <person name="Kauserud H."/>
        </authorList>
    </citation>
    <scope>NUCLEOTIDE SEQUENCE</scope>
    <source>
        <strain evidence="1">CBHHK067</strain>
    </source>
</reference>
<accession>A0AAD7MCM9</accession>
<gene>
    <name evidence="1" type="ORF">B0H17DRAFT_915066</name>
</gene>
<keyword evidence="2" id="KW-1185">Reference proteome</keyword>
<organism evidence="1 2">
    <name type="scientific">Mycena rosella</name>
    <name type="common">Pink bonnet</name>
    <name type="synonym">Agaricus rosellus</name>
    <dbReference type="NCBI Taxonomy" id="1033263"/>
    <lineage>
        <taxon>Eukaryota</taxon>
        <taxon>Fungi</taxon>
        <taxon>Dikarya</taxon>
        <taxon>Basidiomycota</taxon>
        <taxon>Agaricomycotina</taxon>
        <taxon>Agaricomycetes</taxon>
        <taxon>Agaricomycetidae</taxon>
        <taxon>Agaricales</taxon>
        <taxon>Marasmiineae</taxon>
        <taxon>Mycenaceae</taxon>
        <taxon>Mycena</taxon>
    </lineage>
</organism>
<name>A0AAD7MCM9_MYCRO</name>
<feature type="non-terminal residue" evidence="1">
    <location>
        <position position="65"/>
    </location>
</feature>
<evidence type="ECO:0000313" key="2">
    <source>
        <dbReference type="Proteomes" id="UP001221757"/>
    </source>
</evidence>
<evidence type="ECO:0000313" key="1">
    <source>
        <dbReference type="EMBL" id="KAJ7710792.1"/>
    </source>
</evidence>
<dbReference type="AlphaFoldDB" id="A0AAD7MCM9"/>
<sequence length="65" mass="7453">MKISPGSHDVEQCTVCVQAKQHIEPFPKEAQREFTEIGEITFTDVWGPARTRGIHGERYFISFTD</sequence>
<comment type="caution">
    <text evidence="1">The sequence shown here is derived from an EMBL/GenBank/DDBJ whole genome shotgun (WGS) entry which is preliminary data.</text>
</comment>